<dbReference type="InterPro" id="IPR005901">
    <property type="entry name" value="GLPGLI"/>
</dbReference>
<protein>
    <submittedName>
        <fullName evidence="1">GLPGLI family protein</fullName>
    </submittedName>
</protein>
<dbReference type="RefSeq" id="WP_002687039.1">
    <property type="nucleotide sequence ID" value="NZ_UFTJ01000001.1"/>
</dbReference>
<name>A0A376BYP3_9FLAO</name>
<sequence>MIGATVYETTEPRKISWVQTNETSKYHSYNVKKAITRFAGRQWEAWFTQEFPINDGPYKFSGLPGMILKMKDTRSDYEIYLVEVKKIERPISFELFKKLKIKTLNADYATYLRKKKEFAENPALMFIEMGIQLPAEEMKQFSETRKNIEAKQNNKIELVY</sequence>
<dbReference type="AlphaFoldDB" id="A0A376BYP3"/>
<organism evidence="1 2">
    <name type="scientific">Bergeyella zoohelcum</name>
    <dbReference type="NCBI Taxonomy" id="1015"/>
    <lineage>
        <taxon>Bacteria</taxon>
        <taxon>Pseudomonadati</taxon>
        <taxon>Bacteroidota</taxon>
        <taxon>Flavobacteriia</taxon>
        <taxon>Flavobacteriales</taxon>
        <taxon>Weeksellaceae</taxon>
        <taxon>Bergeyella</taxon>
    </lineage>
</organism>
<evidence type="ECO:0000313" key="1">
    <source>
        <dbReference type="EMBL" id="SSZ46695.1"/>
    </source>
</evidence>
<gene>
    <name evidence="1" type="ORF">NCTC11661_00346</name>
</gene>
<evidence type="ECO:0000313" key="2">
    <source>
        <dbReference type="Proteomes" id="UP000255515"/>
    </source>
</evidence>
<dbReference type="NCBIfam" id="TIGR01200">
    <property type="entry name" value="GLPGLI"/>
    <property type="match status" value="1"/>
</dbReference>
<proteinExistence type="predicted"/>
<dbReference type="Pfam" id="PF09697">
    <property type="entry name" value="Porph_ging"/>
    <property type="match status" value="1"/>
</dbReference>
<reference evidence="1 2" key="1">
    <citation type="submission" date="2018-06" db="EMBL/GenBank/DDBJ databases">
        <authorList>
            <consortium name="Pathogen Informatics"/>
            <person name="Doyle S."/>
        </authorList>
    </citation>
    <scope>NUCLEOTIDE SEQUENCE [LARGE SCALE GENOMIC DNA]</scope>
    <source>
        <strain evidence="1 2">NCTC11661</strain>
    </source>
</reference>
<dbReference type="EMBL" id="UFTJ01000001">
    <property type="protein sequence ID" value="SSZ46695.1"/>
    <property type="molecule type" value="Genomic_DNA"/>
</dbReference>
<dbReference type="Proteomes" id="UP000255515">
    <property type="component" value="Unassembled WGS sequence"/>
</dbReference>
<accession>A0A376BYP3</accession>